<dbReference type="RefSeq" id="WP_168662769.1">
    <property type="nucleotide sequence ID" value="NZ_CP051180.1"/>
</dbReference>
<gene>
    <name evidence="2" type="ORF">HER31_17980</name>
</gene>
<name>A0A6H1UHP8_9GAMM</name>
<keyword evidence="3" id="KW-1185">Reference proteome</keyword>
<evidence type="ECO:0000313" key="3">
    <source>
        <dbReference type="Proteomes" id="UP000501602"/>
    </source>
</evidence>
<organism evidence="2 3">
    <name type="scientific">Ferrimonas lipolytica</name>
    <dbReference type="NCBI Taxonomy" id="2724191"/>
    <lineage>
        <taxon>Bacteria</taxon>
        <taxon>Pseudomonadati</taxon>
        <taxon>Pseudomonadota</taxon>
        <taxon>Gammaproteobacteria</taxon>
        <taxon>Alteromonadales</taxon>
        <taxon>Ferrimonadaceae</taxon>
        <taxon>Ferrimonas</taxon>
    </lineage>
</organism>
<evidence type="ECO:0000313" key="2">
    <source>
        <dbReference type="EMBL" id="QIZ78627.1"/>
    </source>
</evidence>
<protein>
    <submittedName>
        <fullName evidence="2">Uncharacterized protein</fullName>
    </submittedName>
</protein>
<accession>A0A6H1UHP8</accession>
<feature type="region of interest" description="Disordered" evidence="1">
    <location>
        <begin position="184"/>
        <end position="205"/>
    </location>
</feature>
<dbReference type="AlphaFoldDB" id="A0A6H1UHP8"/>
<reference evidence="2 3" key="1">
    <citation type="submission" date="2020-04" db="EMBL/GenBank/DDBJ databases">
        <title>Ferrimonas sp. S7 isolated from sea water.</title>
        <authorList>
            <person name="Bae S.S."/>
            <person name="Baek K."/>
        </authorList>
    </citation>
    <scope>NUCLEOTIDE SEQUENCE [LARGE SCALE GENOMIC DNA]</scope>
    <source>
        <strain evidence="2 3">S7</strain>
    </source>
</reference>
<evidence type="ECO:0000256" key="1">
    <source>
        <dbReference type="SAM" id="MobiDB-lite"/>
    </source>
</evidence>
<dbReference type="KEGG" id="fes:HER31_17980"/>
<sequence>MTEQQRALESITVEDAANLLREQTLLCALEESDIGHGLLYLYCRGVDRPLLVNNVVSHLFERLSNLLTTEQDPNLLLNTQIAIYAHALRHWDVQQIGFSLLMGNQMTIMCEAKSGQRSAYIHRYEKQQQSLTLLDSNPLKLPHNRGRFWPTEYLPLPTEVQPLADETAEVMGSMLQDVTNKIENQEPLPQSNPNFARSNHNGVVH</sequence>
<dbReference type="EMBL" id="CP051180">
    <property type="protein sequence ID" value="QIZ78627.1"/>
    <property type="molecule type" value="Genomic_DNA"/>
</dbReference>
<dbReference type="Proteomes" id="UP000501602">
    <property type="component" value="Chromosome"/>
</dbReference>
<proteinExistence type="predicted"/>